<dbReference type="EMBL" id="JAIWYP010000006">
    <property type="protein sequence ID" value="KAH3807962.1"/>
    <property type="molecule type" value="Genomic_DNA"/>
</dbReference>
<reference evidence="2" key="2">
    <citation type="submission" date="2020-11" db="EMBL/GenBank/DDBJ databases">
        <authorList>
            <person name="McCartney M.A."/>
            <person name="Auch B."/>
            <person name="Kono T."/>
            <person name="Mallez S."/>
            <person name="Becker A."/>
            <person name="Gohl D.M."/>
            <person name="Silverstein K.A.T."/>
            <person name="Koren S."/>
            <person name="Bechman K.B."/>
            <person name="Herman A."/>
            <person name="Abrahante J.E."/>
            <person name="Garbe J."/>
        </authorList>
    </citation>
    <scope>NUCLEOTIDE SEQUENCE</scope>
    <source>
        <strain evidence="2">Duluth1</strain>
        <tissue evidence="2">Whole animal</tissue>
    </source>
</reference>
<dbReference type="Proteomes" id="UP000828390">
    <property type="component" value="Unassembled WGS sequence"/>
</dbReference>
<reference evidence="2" key="1">
    <citation type="journal article" date="2019" name="bioRxiv">
        <title>The Genome of the Zebra Mussel, Dreissena polymorpha: A Resource for Invasive Species Research.</title>
        <authorList>
            <person name="McCartney M.A."/>
            <person name="Auch B."/>
            <person name="Kono T."/>
            <person name="Mallez S."/>
            <person name="Zhang Y."/>
            <person name="Obille A."/>
            <person name="Becker A."/>
            <person name="Abrahante J.E."/>
            <person name="Garbe J."/>
            <person name="Badalamenti J.P."/>
            <person name="Herman A."/>
            <person name="Mangelson H."/>
            <person name="Liachko I."/>
            <person name="Sullivan S."/>
            <person name="Sone E.D."/>
            <person name="Koren S."/>
            <person name="Silverstein K.A.T."/>
            <person name="Beckman K.B."/>
            <person name="Gohl D.M."/>
        </authorList>
    </citation>
    <scope>NUCLEOTIDE SEQUENCE</scope>
    <source>
        <strain evidence="2">Duluth1</strain>
        <tissue evidence="2">Whole animal</tissue>
    </source>
</reference>
<organism evidence="2 3">
    <name type="scientific">Dreissena polymorpha</name>
    <name type="common">Zebra mussel</name>
    <name type="synonym">Mytilus polymorpha</name>
    <dbReference type="NCBI Taxonomy" id="45954"/>
    <lineage>
        <taxon>Eukaryota</taxon>
        <taxon>Metazoa</taxon>
        <taxon>Spiralia</taxon>
        <taxon>Lophotrochozoa</taxon>
        <taxon>Mollusca</taxon>
        <taxon>Bivalvia</taxon>
        <taxon>Autobranchia</taxon>
        <taxon>Heteroconchia</taxon>
        <taxon>Euheterodonta</taxon>
        <taxon>Imparidentia</taxon>
        <taxon>Neoheterodontei</taxon>
        <taxon>Myida</taxon>
        <taxon>Dreissenoidea</taxon>
        <taxon>Dreissenidae</taxon>
        <taxon>Dreissena</taxon>
    </lineage>
</organism>
<evidence type="ECO:0000313" key="2">
    <source>
        <dbReference type="EMBL" id="KAH3807962.1"/>
    </source>
</evidence>
<proteinExistence type="predicted"/>
<comment type="caution">
    <text evidence="2">The sequence shown here is derived from an EMBL/GenBank/DDBJ whole genome shotgun (WGS) entry which is preliminary data.</text>
</comment>
<name>A0A9D4G5K3_DREPO</name>
<dbReference type="AlphaFoldDB" id="A0A9D4G5K3"/>
<evidence type="ECO:0000313" key="3">
    <source>
        <dbReference type="Proteomes" id="UP000828390"/>
    </source>
</evidence>
<sequence length="58" mass="6062">MFSVLITANPAGGATAMMSESESEEADMGRLQGQASSCQGNMHYFLSLAVTTGLNAYI</sequence>
<protein>
    <submittedName>
        <fullName evidence="2">Uncharacterized protein</fullName>
    </submittedName>
</protein>
<accession>A0A9D4G5K3</accession>
<evidence type="ECO:0000313" key="1">
    <source>
        <dbReference type="EMBL" id="KAH3807886.1"/>
    </source>
</evidence>
<gene>
    <name evidence="1" type="ORF">DPMN_136234</name>
    <name evidence="2" type="ORF">DPMN_136310</name>
</gene>
<dbReference type="EMBL" id="JAIWYP010000006">
    <property type="protein sequence ID" value="KAH3807886.1"/>
    <property type="molecule type" value="Genomic_DNA"/>
</dbReference>
<keyword evidence="3" id="KW-1185">Reference proteome</keyword>